<protein>
    <submittedName>
        <fullName evidence="1">Uncharacterized protein</fullName>
    </submittedName>
</protein>
<evidence type="ECO:0000313" key="1">
    <source>
        <dbReference type="EMBL" id="KAF3070027.1"/>
    </source>
</evidence>
<dbReference type="EMBL" id="QLNT01000011">
    <property type="protein sequence ID" value="KAF3070027.1"/>
    <property type="molecule type" value="Genomic_DNA"/>
</dbReference>
<dbReference type="AlphaFoldDB" id="A0A9P4XE65"/>
<keyword evidence="2" id="KW-1185">Reference proteome</keyword>
<organism evidence="1 2">
    <name type="scientific">Trichoderma lentiforme</name>
    <dbReference type="NCBI Taxonomy" id="1567552"/>
    <lineage>
        <taxon>Eukaryota</taxon>
        <taxon>Fungi</taxon>
        <taxon>Dikarya</taxon>
        <taxon>Ascomycota</taxon>
        <taxon>Pezizomycotina</taxon>
        <taxon>Sordariomycetes</taxon>
        <taxon>Hypocreomycetidae</taxon>
        <taxon>Hypocreales</taxon>
        <taxon>Hypocreaceae</taxon>
        <taxon>Trichoderma</taxon>
    </lineage>
</organism>
<sequence length="74" mass="8307">MDLAQQWRLENMRYHGTTREAERVTDAFSLGPFPLDPAFLLSLDVGWVRRIMLDRTRLGSFGKPNPGGLFGGLG</sequence>
<evidence type="ECO:0000313" key="2">
    <source>
        <dbReference type="Proteomes" id="UP000801864"/>
    </source>
</evidence>
<dbReference type="Proteomes" id="UP000801864">
    <property type="component" value="Unassembled WGS sequence"/>
</dbReference>
<accession>A0A9P4XE65</accession>
<gene>
    <name evidence="1" type="ORF">CFAM422_006970</name>
</gene>
<reference evidence="1 2" key="1">
    <citation type="submission" date="2018-06" db="EMBL/GenBank/DDBJ databases">
        <title>Genome analysis of cellulolytic fungus Trichoderma lentiforme CFAM-422.</title>
        <authorList>
            <person name="Steindorff A.S."/>
            <person name="Formighieri E.F."/>
            <person name="Midorikawa G.E.O."/>
            <person name="Tamietti M.S."/>
            <person name="Ramos E.Z."/>
            <person name="Silva A.S."/>
            <person name="Bon E.P.S."/>
            <person name="Mendes T.D."/>
            <person name="Damaso M.C.T."/>
            <person name="Favaro L.C.L."/>
        </authorList>
    </citation>
    <scope>NUCLEOTIDE SEQUENCE [LARGE SCALE GENOMIC DNA]</scope>
    <source>
        <strain evidence="1 2">CFAM-422</strain>
    </source>
</reference>
<comment type="caution">
    <text evidence="1">The sequence shown here is derived from an EMBL/GenBank/DDBJ whole genome shotgun (WGS) entry which is preliminary data.</text>
</comment>
<proteinExistence type="predicted"/>
<name>A0A9P4XE65_9HYPO</name>